<comment type="caution">
    <text evidence="1">The sequence shown here is derived from an EMBL/GenBank/DDBJ whole genome shotgun (WGS) entry which is preliminary data.</text>
</comment>
<sequence length="79" mass="8786">MVPVHPFVPVEMTLAQPTQLQPAADSFSTLCQRWELSRKAMSSCSVGRQQGAWWCSHTSPGSTPLCSRLLSVRSWLLRA</sequence>
<evidence type="ECO:0000313" key="2">
    <source>
        <dbReference type="Proteomes" id="UP001331515"/>
    </source>
</evidence>
<gene>
    <name evidence="1" type="ORF">CgunFtcFv8_021525</name>
</gene>
<name>A0AAN8HRQ7_CHAGU</name>
<accession>A0AAN8HRQ7</accession>
<dbReference type="Proteomes" id="UP001331515">
    <property type="component" value="Unassembled WGS sequence"/>
</dbReference>
<proteinExistence type="predicted"/>
<dbReference type="EMBL" id="JAURVH010001519">
    <property type="protein sequence ID" value="KAK5925911.1"/>
    <property type="molecule type" value="Genomic_DNA"/>
</dbReference>
<reference evidence="1 2" key="1">
    <citation type="journal article" date="2023" name="Mol. Biol. Evol.">
        <title>Genomics of Secondarily Temperate Adaptation in the Only Non-Antarctic Icefish.</title>
        <authorList>
            <person name="Rivera-Colon A.G."/>
            <person name="Rayamajhi N."/>
            <person name="Minhas B.F."/>
            <person name="Madrigal G."/>
            <person name="Bilyk K.T."/>
            <person name="Yoon V."/>
            <person name="Hune M."/>
            <person name="Gregory S."/>
            <person name="Cheng C.H.C."/>
            <person name="Catchen J.M."/>
        </authorList>
    </citation>
    <scope>NUCLEOTIDE SEQUENCE [LARGE SCALE GENOMIC DNA]</scope>
    <source>
        <tissue evidence="1">White muscle</tissue>
    </source>
</reference>
<protein>
    <submittedName>
        <fullName evidence="1">Uncharacterized protein</fullName>
    </submittedName>
</protein>
<dbReference type="AlphaFoldDB" id="A0AAN8HRQ7"/>
<evidence type="ECO:0000313" key="1">
    <source>
        <dbReference type="EMBL" id="KAK5925911.1"/>
    </source>
</evidence>
<organism evidence="1 2">
    <name type="scientific">Champsocephalus gunnari</name>
    <name type="common">Mackerel icefish</name>
    <dbReference type="NCBI Taxonomy" id="52237"/>
    <lineage>
        <taxon>Eukaryota</taxon>
        <taxon>Metazoa</taxon>
        <taxon>Chordata</taxon>
        <taxon>Craniata</taxon>
        <taxon>Vertebrata</taxon>
        <taxon>Euteleostomi</taxon>
        <taxon>Actinopterygii</taxon>
        <taxon>Neopterygii</taxon>
        <taxon>Teleostei</taxon>
        <taxon>Neoteleostei</taxon>
        <taxon>Acanthomorphata</taxon>
        <taxon>Eupercaria</taxon>
        <taxon>Perciformes</taxon>
        <taxon>Notothenioidei</taxon>
        <taxon>Channichthyidae</taxon>
        <taxon>Champsocephalus</taxon>
    </lineage>
</organism>
<keyword evidence="2" id="KW-1185">Reference proteome</keyword>